<dbReference type="Gramene" id="CDY53298">
    <property type="protein sequence ID" value="CDY53298"/>
    <property type="gene ID" value="GSBRNA2T00010400001"/>
</dbReference>
<dbReference type="PaxDb" id="3708-A0A078IWE3"/>
<protein>
    <submittedName>
        <fullName evidence="2">BnaC02g46370D protein</fullName>
    </submittedName>
</protein>
<keyword evidence="3" id="KW-1185">Reference proteome</keyword>
<gene>
    <name evidence="2" type="primary">BnaC02g46370D</name>
    <name evidence="2" type="ORF">GSBRNA2T00010400001</name>
</gene>
<dbReference type="Proteomes" id="UP000028999">
    <property type="component" value="Unassembled WGS sequence"/>
</dbReference>
<proteinExistence type="predicted"/>
<dbReference type="AlphaFoldDB" id="A0A078IWE3"/>
<evidence type="ECO:0000313" key="2">
    <source>
        <dbReference type="EMBL" id="CDY53298.1"/>
    </source>
</evidence>
<name>A0A078IWE3_BRANA</name>
<reference evidence="2 3" key="1">
    <citation type="journal article" date="2014" name="Science">
        <title>Plant genetics. Early allopolyploid evolution in the post-Neolithic Brassica napus oilseed genome.</title>
        <authorList>
            <person name="Chalhoub B."/>
            <person name="Denoeud F."/>
            <person name="Liu S."/>
            <person name="Parkin I.A."/>
            <person name="Tang H."/>
            <person name="Wang X."/>
            <person name="Chiquet J."/>
            <person name="Belcram H."/>
            <person name="Tong C."/>
            <person name="Samans B."/>
            <person name="Correa M."/>
            <person name="Da Silva C."/>
            <person name="Just J."/>
            <person name="Falentin C."/>
            <person name="Koh C.S."/>
            <person name="Le Clainche I."/>
            <person name="Bernard M."/>
            <person name="Bento P."/>
            <person name="Noel B."/>
            <person name="Labadie K."/>
            <person name="Alberti A."/>
            <person name="Charles M."/>
            <person name="Arnaud D."/>
            <person name="Guo H."/>
            <person name="Daviaud C."/>
            <person name="Alamery S."/>
            <person name="Jabbari K."/>
            <person name="Zhao M."/>
            <person name="Edger P.P."/>
            <person name="Chelaifa H."/>
            <person name="Tack D."/>
            <person name="Lassalle G."/>
            <person name="Mestiri I."/>
            <person name="Schnel N."/>
            <person name="Le Paslier M.C."/>
            <person name="Fan G."/>
            <person name="Renault V."/>
            <person name="Bayer P.E."/>
            <person name="Golicz A.A."/>
            <person name="Manoli S."/>
            <person name="Lee T.H."/>
            <person name="Thi V.H."/>
            <person name="Chalabi S."/>
            <person name="Hu Q."/>
            <person name="Fan C."/>
            <person name="Tollenaere R."/>
            <person name="Lu Y."/>
            <person name="Battail C."/>
            <person name="Shen J."/>
            <person name="Sidebottom C.H."/>
            <person name="Wang X."/>
            <person name="Canaguier A."/>
            <person name="Chauveau A."/>
            <person name="Berard A."/>
            <person name="Deniot G."/>
            <person name="Guan M."/>
            <person name="Liu Z."/>
            <person name="Sun F."/>
            <person name="Lim Y.P."/>
            <person name="Lyons E."/>
            <person name="Town C.D."/>
            <person name="Bancroft I."/>
            <person name="Wang X."/>
            <person name="Meng J."/>
            <person name="Ma J."/>
            <person name="Pires J.C."/>
            <person name="King G.J."/>
            <person name="Brunel D."/>
            <person name="Delourme R."/>
            <person name="Renard M."/>
            <person name="Aury J.M."/>
            <person name="Adams K.L."/>
            <person name="Batley J."/>
            <person name="Snowdon R.J."/>
            <person name="Tost J."/>
            <person name="Edwards D."/>
            <person name="Zhou Y."/>
            <person name="Hua W."/>
            <person name="Sharpe A.G."/>
            <person name="Paterson A.H."/>
            <person name="Guan C."/>
            <person name="Wincker P."/>
        </authorList>
    </citation>
    <scope>NUCLEOTIDE SEQUENCE [LARGE SCALE GENOMIC DNA]</scope>
    <source>
        <strain evidence="3">cv. Darmor-bzh</strain>
    </source>
</reference>
<evidence type="ECO:0000313" key="3">
    <source>
        <dbReference type="Proteomes" id="UP000028999"/>
    </source>
</evidence>
<feature type="region of interest" description="Disordered" evidence="1">
    <location>
        <begin position="1"/>
        <end position="24"/>
    </location>
</feature>
<evidence type="ECO:0000256" key="1">
    <source>
        <dbReference type="SAM" id="MobiDB-lite"/>
    </source>
</evidence>
<dbReference type="EMBL" id="LK033185">
    <property type="protein sequence ID" value="CDY53298.1"/>
    <property type="molecule type" value="Genomic_DNA"/>
</dbReference>
<organism evidence="2 3">
    <name type="scientific">Brassica napus</name>
    <name type="common">Rape</name>
    <dbReference type="NCBI Taxonomy" id="3708"/>
    <lineage>
        <taxon>Eukaryota</taxon>
        <taxon>Viridiplantae</taxon>
        <taxon>Streptophyta</taxon>
        <taxon>Embryophyta</taxon>
        <taxon>Tracheophyta</taxon>
        <taxon>Spermatophyta</taxon>
        <taxon>Magnoliopsida</taxon>
        <taxon>eudicotyledons</taxon>
        <taxon>Gunneridae</taxon>
        <taxon>Pentapetalae</taxon>
        <taxon>rosids</taxon>
        <taxon>malvids</taxon>
        <taxon>Brassicales</taxon>
        <taxon>Brassicaceae</taxon>
        <taxon>Brassiceae</taxon>
        <taxon>Brassica</taxon>
    </lineage>
</organism>
<sequence>MSSSVLGWSPWRDTPSNSKSGTPLLKSLLDPLLQRSCRSFTCLRHHQERDV</sequence>
<accession>A0A078IWE3</accession>